<reference evidence="1 2" key="1">
    <citation type="submission" date="2018-06" db="EMBL/GenBank/DDBJ databases">
        <authorList>
            <person name="Liu Z.-W."/>
        </authorList>
    </citation>
    <scope>NUCLEOTIDE SEQUENCE [LARGE SCALE GENOMIC DNA]</scope>
    <source>
        <strain evidence="1 2">2b14</strain>
    </source>
</reference>
<dbReference type="OrthoDB" id="9800945at2"/>
<gene>
    <name evidence="1" type="ORF">DP923_11790</name>
</gene>
<evidence type="ECO:0008006" key="3">
    <source>
        <dbReference type="Google" id="ProtNLM"/>
    </source>
</evidence>
<evidence type="ECO:0000313" key="1">
    <source>
        <dbReference type="EMBL" id="RAU82459.1"/>
    </source>
</evidence>
<name>A0A364RDV3_9BACT</name>
<sequence length="305" mass="34129">MQNTWPALSYADAKATYETLHLWTQIIGKIKLAKLPWLNHSWHVTLLVTPTGLTTSTLPAGKGYFQVDFDLVSHQLNITTSTGKSHTFVLESMAVADFYHKVISALQELGIEVSLNTMPNELEHPIPFEEDYTHATYHPKQVENLHKALLLAQDVMQQFRVKFTGKCSPVHFFWGSFDLAVSRFSGKTAPAHPGGVPNLPDWVAQEAYSHEVCSCGFWPGSEAVPFAAFYTYIYPEPEGYKTAAVKPEAAYYHTALGEFILPYEAVQNSENPTAILSDFLQSTYETAANLAKWDRKALEKQPVAE</sequence>
<evidence type="ECO:0000313" key="2">
    <source>
        <dbReference type="Proteomes" id="UP000251692"/>
    </source>
</evidence>
<dbReference type="EMBL" id="QMDV01000003">
    <property type="protein sequence ID" value="RAU82459.1"/>
    <property type="molecule type" value="Genomic_DNA"/>
</dbReference>
<keyword evidence="2" id="KW-1185">Reference proteome</keyword>
<dbReference type="AlphaFoldDB" id="A0A364RDV3"/>
<proteinExistence type="predicted"/>
<dbReference type="RefSeq" id="WP_112306051.1">
    <property type="nucleotide sequence ID" value="NZ_QMDV01000003.1"/>
</dbReference>
<dbReference type="Pfam" id="PF19459">
    <property type="entry name" value="DUF5996"/>
    <property type="match status" value="1"/>
</dbReference>
<comment type="caution">
    <text evidence="1">The sequence shown here is derived from an EMBL/GenBank/DDBJ whole genome shotgun (WGS) entry which is preliminary data.</text>
</comment>
<reference evidence="1 2" key="2">
    <citation type="submission" date="2018-07" db="EMBL/GenBank/DDBJ databases">
        <title>Pontibacter sp. 2b14 genomic sequence and assembly.</title>
        <authorList>
            <person name="Du Z.-J."/>
        </authorList>
    </citation>
    <scope>NUCLEOTIDE SEQUENCE [LARGE SCALE GENOMIC DNA]</scope>
    <source>
        <strain evidence="1 2">2b14</strain>
    </source>
</reference>
<dbReference type="Proteomes" id="UP000251692">
    <property type="component" value="Unassembled WGS sequence"/>
</dbReference>
<accession>A0A364RDV3</accession>
<dbReference type="InterPro" id="IPR046038">
    <property type="entry name" value="DUF5996"/>
</dbReference>
<organism evidence="1 2">
    <name type="scientific">Pontibacter arcticus</name>
    <dbReference type="NCBI Taxonomy" id="2080288"/>
    <lineage>
        <taxon>Bacteria</taxon>
        <taxon>Pseudomonadati</taxon>
        <taxon>Bacteroidota</taxon>
        <taxon>Cytophagia</taxon>
        <taxon>Cytophagales</taxon>
        <taxon>Hymenobacteraceae</taxon>
        <taxon>Pontibacter</taxon>
    </lineage>
</organism>
<protein>
    <recommendedName>
        <fullName evidence="3">Ava_C0101 and related proteins</fullName>
    </recommendedName>
</protein>